<name>A0A1W1VQL5_DESTI</name>
<organism evidence="2 3">
    <name type="scientific">Desulfonispora thiosulfatigenes DSM 11270</name>
    <dbReference type="NCBI Taxonomy" id="656914"/>
    <lineage>
        <taxon>Bacteria</taxon>
        <taxon>Bacillati</taxon>
        <taxon>Bacillota</taxon>
        <taxon>Clostridia</taxon>
        <taxon>Eubacteriales</taxon>
        <taxon>Peptococcaceae</taxon>
        <taxon>Desulfonispora</taxon>
    </lineage>
</organism>
<evidence type="ECO:0000313" key="2">
    <source>
        <dbReference type="EMBL" id="SMB95563.1"/>
    </source>
</evidence>
<proteinExistence type="predicted"/>
<dbReference type="AlphaFoldDB" id="A0A1W1VQL5"/>
<dbReference type="STRING" id="656914.SAMN00017405_0430"/>
<accession>A0A1W1VQL5</accession>
<feature type="transmembrane region" description="Helical" evidence="1">
    <location>
        <begin position="61"/>
        <end position="82"/>
    </location>
</feature>
<dbReference type="RefSeq" id="WP_084054220.1">
    <property type="nucleotide sequence ID" value="NZ_FWWT01000022.1"/>
</dbReference>
<dbReference type="Proteomes" id="UP000192731">
    <property type="component" value="Unassembled WGS sequence"/>
</dbReference>
<feature type="transmembrane region" description="Helical" evidence="1">
    <location>
        <begin position="129"/>
        <end position="153"/>
    </location>
</feature>
<keyword evidence="1" id="KW-0812">Transmembrane</keyword>
<dbReference type="EMBL" id="FWWT01000022">
    <property type="protein sequence ID" value="SMB95563.1"/>
    <property type="molecule type" value="Genomic_DNA"/>
</dbReference>
<evidence type="ECO:0000313" key="3">
    <source>
        <dbReference type="Proteomes" id="UP000192731"/>
    </source>
</evidence>
<gene>
    <name evidence="2" type="ORF">SAMN00017405_0430</name>
</gene>
<sequence>MKLSYKLINIMQEIKKYIEFNRLIIFPVLTLILYEVCYWYFKLYSNEIFNSTQQQSLHFNILSTNAILAGFLFTGLSIIVSTSNNKIIKILSEWGHLDLIHTSISRGIFLNLGSIVVSFIAMINSSKKIQIFLVNIELLLLILGVCYFFMSILDLKFIINKIREYDLEKDKKDIEVYGIVDDD</sequence>
<keyword evidence="3" id="KW-1185">Reference proteome</keyword>
<feature type="transmembrane region" description="Helical" evidence="1">
    <location>
        <begin position="20"/>
        <end position="41"/>
    </location>
</feature>
<keyword evidence="1" id="KW-1133">Transmembrane helix</keyword>
<keyword evidence="1" id="KW-0472">Membrane</keyword>
<protein>
    <submittedName>
        <fullName evidence="2">Uncharacterized protein</fullName>
    </submittedName>
</protein>
<reference evidence="2 3" key="1">
    <citation type="submission" date="2017-04" db="EMBL/GenBank/DDBJ databases">
        <authorList>
            <person name="Afonso C.L."/>
            <person name="Miller P.J."/>
            <person name="Scott M.A."/>
            <person name="Spackman E."/>
            <person name="Goraichik I."/>
            <person name="Dimitrov K.M."/>
            <person name="Suarez D.L."/>
            <person name="Swayne D.E."/>
        </authorList>
    </citation>
    <scope>NUCLEOTIDE SEQUENCE [LARGE SCALE GENOMIC DNA]</scope>
    <source>
        <strain evidence="2 3">DSM 11270</strain>
    </source>
</reference>
<feature type="transmembrane region" description="Helical" evidence="1">
    <location>
        <begin position="103"/>
        <end position="123"/>
    </location>
</feature>
<evidence type="ECO:0000256" key="1">
    <source>
        <dbReference type="SAM" id="Phobius"/>
    </source>
</evidence>